<evidence type="ECO:0000256" key="2">
    <source>
        <dbReference type="SAM" id="MobiDB-lite"/>
    </source>
</evidence>
<comment type="similarity">
    <text evidence="1">Belongs to the CAF1 family.</text>
</comment>
<accession>A0A167APC4</accession>
<dbReference type="Pfam" id="PF04857">
    <property type="entry name" value="CAF1"/>
    <property type="match status" value="1"/>
</dbReference>
<reference evidence="3 4" key="1">
    <citation type="submission" date="2015-06" db="EMBL/GenBank/DDBJ databases">
        <title>Survival trade-offs in plant roots during colonization by closely related pathogenic and mutualistic fungi.</title>
        <authorList>
            <person name="Hacquard S."/>
            <person name="Kracher B."/>
            <person name="Hiruma K."/>
            <person name="Weinman A."/>
            <person name="Muench P."/>
            <person name="Garrido Oter R."/>
            <person name="Ver Loren van Themaat E."/>
            <person name="Dallerey J.-F."/>
            <person name="Damm U."/>
            <person name="Henrissat B."/>
            <person name="Lespinet O."/>
            <person name="Thon M."/>
            <person name="Kemen E."/>
            <person name="McHardy A.C."/>
            <person name="Schulze-Lefert P."/>
            <person name="O'Connell R.J."/>
        </authorList>
    </citation>
    <scope>NUCLEOTIDE SEQUENCE [LARGE SCALE GENOMIC DNA]</scope>
    <source>
        <strain evidence="3 4">MAFF 238704</strain>
    </source>
</reference>
<dbReference type="GO" id="GO:0003676">
    <property type="term" value="F:nucleic acid binding"/>
    <property type="evidence" value="ECO:0007669"/>
    <property type="project" value="InterPro"/>
</dbReference>
<dbReference type="InterPro" id="IPR006941">
    <property type="entry name" value="RNase_CAF1"/>
</dbReference>
<gene>
    <name evidence="3" type="ORF">CI238_08983</name>
</gene>
<protein>
    <submittedName>
        <fullName evidence="3">Caf1 family ribonuclease</fullName>
    </submittedName>
</protein>
<evidence type="ECO:0000313" key="4">
    <source>
        <dbReference type="Proteomes" id="UP000076584"/>
    </source>
</evidence>
<dbReference type="OrthoDB" id="1432093at2759"/>
<dbReference type="Proteomes" id="UP000076584">
    <property type="component" value="Unassembled WGS sequence"/>
</dbReference>
<evidence type="ECO:0000313" key="3">
    <source>
        <dbReference type="EMBL" id="KZL80370.1"/>
    </source>
</evidence>
<name>A0A167APC4_COLIC</name>
<dbReference type="InterPro" id="IPR012337">
    <property type="entry name" value="RNaseH-like_sf"/>
</dbReference>
<dbReference type="AlphaFoldDB" id="A0A167APC4"/>
<proteinExistence type="inferred from homology"/>
<feature type="compositionally biased region" description="Basic and acidic residues" evidence="2">
    <location>
        <begin position="107"/>
        <end position="116"/>
    </location>
</feature>
<evidence type="ECO:0000256" key="1">
    <source>
        <dbReference type="ARBA" id="ARBA00008372"/>
    </source>
</evidence>
<feature type="region of interest" description="Disordered" evidence="2">
    <location>
        <begin position="107"/>
        <end position="140"/>
    </location>
</feature>
<dbReference type="STRING" id="1573173.A0A167APC4"/>
<dbReference type="SUPFAM" id="SSF53098">
    <property type="entry name" value="Ribonuclease H-like"/>
    <property type="match status" value="1"/>
</dbReference>
<organism evidence="3 4">
    <name type="scientific">Colletotrichum incanum</name>
    <name type="common">Soybean anthracnose fungus</name>
    <dbReference type="NCBI Taxonomy" id="1573173"/>
    <lineage>
        <taxon>Eukaryota</taxon>
        <taxon>Fungi</taxon>
        <taxon>Dikarya</taxon>
        <taxon>Ascomycota</taxon>
        <taxon>Pezizomycotina</taxon>
        <taxon>Sordariomycetes</taxon>
        <taxon>Hypocreomycetidae</taxon>
        <taxon>Glomerellales</taxon>
        <taxon>Glomerellaceae</taxon>
        <taxon>Colletotrichum</taxon>
        <taxon>Colletotrichum spaethianum species complex</taxon>
    </lineage>
</organism>
<comment type="caution">
    <text evidence="3">The sequence shown here is derived from an EMBL/GenBank/DDBJ whole genome shotgun (WGS) entry which is preliminary data.</text>
</comment>
<dbReference type="Gene3D" id="3.30.420.10">
    <property type="entry name" value="Ribonuclease H-like superfamily/Ribonuclease H"/>
    <property type="match status" value="1"/>
</dbReference>
<dbReference type="InterPro" id="IPR036397">
    <property type="entry name" value="RNaseH_sf"/>
</dbReference>
<sequence>MTEYQLKKSQPVIVGYNQFMDLLFLNNTFVDDLPELLNDFLAKIHGLFPYFVNMKLLGIKDQAMEGEDPMKNLCKRHSECNVTPQLNWHTMDSYGQVRPMIVGHIERDPDHVEDPRTSSSSWSEASDADDTGVNQSEWGDPAFDLIRNTTRIVPQKTVCLGE</sequence>
<dbReference type="EMBL" id="LFIW01001910">
    <property type="protein sequence ID" value="KZL80370.1"/>
    <property type="molecule type" value="Genomic_DNA"/>
</dbReference>
<keyword evidence="4" id="KW-1185">Reference proteome</keyword>